<dbReference type="Pfam" id="PF07707">
    <property type="entry name" value="BACK"/>
    <property type="match status" value="1"/>
</dbReference>
<protein>
    <submittedName>
        <fullName evidence="3">BACK domain-containing protein</fullName>
    </submittedName>
</protein>
<dbReference type="InterPro" id="IPR006652">
    <property type="entry name" value="Kelch_1"/>
</dbReference>
<keyword evidence="4" id="KW-1185">Reference proteome</keyword>
<dbReference type="PANTHER" id="PTHR45632:SF26">
    <property type="entry name" value="BTB DOMAIN-CONTAINING PROTEIN"/>
    <property type="match status" value="1"/>
</dbReference>
<dbReference type="Gene3D" id="2.120.10.80">
    <property type="entry name" value="Kelch-type beta propeller"/>
    <property type="match status" value="2"/>
</dbReference>
<dbReference type="VEuPathDB" id="VectorBase:GBRI036665"/>
<evidence type="ECO:0000256" key="1">
    <source>
        <dbReference type="ARBA" id="ARBA00022441"/>
    </source>
</evidence>
<dbReference type="AlphaFoldDB" id="A0A1A9WXW3"/>
<dbReference type="InterPro" id="IPR011043">
    <property type="entry name" value="Gal_Oxase/kelch_b-propeller"/>
</dbReference>
<dbReference type="SMART" id="SM00612">
    <property type="entry name" value="Kelch"/>
    <property type="match status" value="5"/>
</dbReference>
<dbReference type="Proteomes" id="UP000091820">
    <property type="component" value="Unassembled WGS sequence"/>
</dbReference>
<sequence length="434" mass="50420">MYSTHHYQYYSVLQTPSADDIWVFGGNGNDQIRNHHIERRLFSCSRFHVLNWKELSFKAIVIGINILLWQASRELKCEDNVYKAAINWLKHDVEERKVHLPELLNHIRLPLISTQFLRSHVAAEPLLTQDLKCYKLLADALFEKLMPVEEGKCSSDRSQIRKGIEYNKEIFHVFLVGGIMHNKSKVYDISKNKLIQISNMNEIRSQHSAIGLNGVVYSMGGYNDSRLRTAECYDPVNKRWNYIAPMSNSRYNFGICSYNDFVYVVGGYDTSTVECYNPASNEWRSCPNIPNGSSYYTRATLVENSIYSLDNYNSASCLRFDPREQRWYEMNMKTNTSYGFELVSYGRTLFCINTDSCKRLDVRMNTWESMPSMHIKRKYFSAVIAADNIYVLGGDGVKRVERYNISNNEWTTIDWIETEHYRGAAAVVDGDFKF</sequence>
<dbReference type="STRING" id="37001.A0A1A9WXW3"/>
<dbReference type="InterPro" id="IPR011705">
    <property type="entry name" value="BACK"/>
</dbReference>
<dbReference type="EnsemblMetazoa" id="GBRI036665-RA">
    <property type="protein sequence ID" value="GBRI036665-PA"/>
    <property type="gene ID" value="GBRI036665"/>
</dbReference>
<organism evidence="3 4">
    <name type="scientific">Glossina brevipalpis</name>
    <dbReference type="NCBI Taxonomy" id="37001"/>
    <lineage>
        <taxon>Eukaryota</taxon>
        <taxon>Metazoa</taxon>
        <taxon>Ecdysozoa</taxon>
        <taxon>Arthropoda</taxon>
        <taxon>Hexapoda</taxon>
        <taxon>Insecta</taxon>
        <taxon>Pterygota</taxon>
        <taxon>Neoptera</taxon>
        <taxon>Endopterygota</taxon>
        <taxon>Diptera</taxon>
        <taxon>Brachycera</taxon>
        <taxon>Muscomorpha</taxon>
        <taxon>Hippoboscoidea</taxon>
        <taxon>Glossinidae</taxon>
        <taxon>Glossina</taxon>
    </lineage>
</organism>
<accession>A0A1A9WXW3</accession>
<dbReference type="SMART" id="SM00875">
    <property type="entry name" value="BACK"/>
    <property type="match status" value="1"/>
</dbReference>
<evidence type="ECO:0000313" key="3">
    <source>
        <dbReference type="EnsemblMetazoa" id="GBRI036665-PA"/>
    </source>
</evidence>
<dbReference type="InterPro" id="IPR015915">
    <property type="entry name" value="Kelch-typ_b-propeller"/>
</dbReference>
<dbReference type="SUPFAM" id="SSF50965">
    <property type="entry name" value="Galactose oxidase, central domain"/>
    <property type="match status" value="1"/>
</dbReference>
<reference evidence="4" key="1">
    <citation type="submission" date="2014-03" db="EMBL/GenBank/DDBJ databases">
        <authorList>
            <person name="Aksoy S."/>
            <person name="Warren W."/>
            <person name="Wilson R.K."/>
        </authorList>
    </citation>
    <scope>NUCLEOTIDE SEQUENCE [LARGE SCALE GENOMIC DNA]</scope>
    <source>
        <strain evidence="4">IAEA</strain>
    </source>
</reference>
<keyword evidence="1" id="KW-0880">Kelch repeat</keyword>
<evidence type="ECO:0000259" key="2">
    <source>
        <dbReference type="SMART" id="SM00875"/>
    </source>
</evidence>
<name>A0A1A9WXW3_9MUSC</name>
<proteinExistence type="predicted"/>
<dbReference type="PANTHER" id="PTHR45632">
    <property type="entry name" value="LD33804P"/>
    <property type="match status" value="1"/>
</dbReference>
<feature type="domain" description="BACK" evidence="2">
    <location>
        <begin position="18"/>
        <end position="122"/>
    </location>
</feature>
<reference evidence="3" key="2">
    <citation type="submission" date="2020-05" db="UniProtKB">
        <authorList>
            <consortium name="EnsemblMetazoa"/>
        </authorList>
    </citation>
    <scope>IDENTIFICATION</scope>
    <source>
        <strain evidence="3">IAEA</strain>
    </source>
</reference>
<dbReference type="Gene3D" id="1.25.40.420">
    <property type="match status" value="1"/>
</dbReference>
<evidence type="ECO:0000313" key="4">
    <source>
        <dbReference type="Proteomes" id="UP000091820"/>
    </source>
</evidence>
<dbReference type="Pfam" id="PF01344">
    <property type="entry name" value="Kelch_1"/>
    <property type="match status" value="3"/>
</dbReference>